<dbReference type="GO" id="GO:0012505">
    <property type="term" value="C:endomembrane system"/>
    <property type="evidence" value="ECO:0007669"/>
    <property type="project" value="TreeGrafter"/>
</dbReference>
<evidence type="ECO:0000256" key="2">
    <source>
        <dbReference type="SAM" id="Phobius"/>
    </source>
</evidence>
<accession>W6MFS0</accession>
<dbReference type="InterPro" id="IPR036400">
    <property type="entry name" value="Cyt_B5-like_heme/steroid_sf"/>
</dbReference>
<dbReference type="STRING" id="1382522.W6MFS0"/>
<name>W6MFS0_9ASCO</name>
<dbReference type="InterPro" id="IPR001199">
    <property type="entry name" value="Cyt_B5-like_heme/steroid-bd"/>
</dbReference>
<dbReference type="PANTHER" id="PTHR10281:SF76">
    <property type="entry name" value="CALCUTTA CUP-RELATED"/>
    <property type="match status" value="1"/>
</dbReference>
<feature type="domain" description="Cytochrome b5 heme-binding" evidence="3">
    <location>
        <begin position="86"/>
        <end position="146"/>
    </location>
</feature>
<dbReference type="AlphaFoldDB" id="W6MFS0"/>
<dbReference type="GeneID" id="34518147"/>
<dbReference type="RefSeq" id="XP_022456759.1">
    <property type="nucleotide sequence ID" value="XM_022605275.1"/>
</dbReference>
<dbReference type="PANTHER" id="PTHR10281">
    <property type="entry name" value="MEMBRANE-ASSOCIATED PROGESTERONE RECEPTOR COMPONENT-RELATED"/>
    <property type="match status" value="1"/>
</dbReference>
<evidence type="ECO:0000313" key="5">
    <source>
        <dbReference type="Proteomes" id="UP000019384"/>
    </source>
</evidence>
<dbReference type="InterPro" id="IPR050577">
    <property type="entry name" value="MAPR/NEUFC/NENF-like"/>
</dbReference>
<evidence type="ECO:0000259" key="3">
    <source>
        <dbReference type="SMART" id="SM01117"/>
    </source>
</evidence>
<organism evidence="4 5">
    <name type="scientific">Kuraishia capsulata CBS 1993</name>
    <dbReference type="NCBI Taxonomy" id="1382522"/>
    <lineage>
        <taxon>Eukaryota</taxon>
        <taxon>Fungi</taxon>
        <taxon>Dikarya</taxon>
        <taxon>Ascomycota</taxon>
        <taxon>Saccharomycotina</taxon>
        <taxon>Pichiomycetes</taxon>
        <taxon>Pichiales</taxon>
        <taxon>Pichiaceae</taxon>
        <taxon>Kuraishia</taxon>
    </lineage>
</organism>
<dbReference type="GO" id="GO:0016020">
    <property type="term" value="C:membrane"/>
    <property type="evidence" value="ECO:0007669"/>
    <property type="project" value="TreeGrafter"/>
</dbReference>
<dbReference type="SMART" id="SM01117">
    <property type="entry name" value="Cyt-b5"/>
    <property type="match status" value="1"/>
</dbReference>
<gene>
    <name evidence="4" type="ORF">KUCA_T00000710001</name>
</gene>
<dbReference type="Pfam" id="PF00173">
    <property type="entry name" value="Cyt-b5"/>
    <property type="match status" value="1"/>
</dbReference>
<reference evidence="4" key="2">
    <citation type="submission" date="2014-02" db="EMBL/GenBank/DDBJ databases">
        <title>Complete DNA sequence of /Kuraishia capsulata/ illustrates novel genomic features among budding yeasts (/Saccharomycotina/).</title>
        <authorList>
            <person name="Morales L."/>
            <person name="Noel B."/>
            <person name="Porcel B."/>
            <person name="Marcet-Houben M."/>
            <person name="Hullo M-F."/>
            <person name="Sacerdot C."/>
            <person name="Tekaia F."/>
            <person name="Leh-Louis V."/>
            <person name="Despons L."/>
            <person name="Khanna V."/>
            <person name="Aury J-M."/>
            <person name="Barbe V."/>
            <person name="Couloux A."/>
            <person name="Labadie K."/>
            <person name="Pelletier E."/>
            <person name="Souciet J-L."/>
            <person name="Boekhout T."/>
            <person name="Gabaldon T."/>
            <person name="Wincker P."/>
            <person name="Dujon B."/>
        </authorList>
    </citation>
    <scope>NUCLEOTIDE SEQUENCE</scope>
    <source>
        <strain evidence="4">CBS 1993</strain>
    </source>
</reference>
<dbReference type="EMBL" id="HG793125">
    <property type="protein sequence ID" value="CDK24744.1"/>
    <property type="molecule type" value="Genomic_DNA"/>
</dbReference>
<keyword evidence="5" id="KW-1185">Reference proteome</keyword>
<dbReference type="Proteomes" id="UP000019384">
    <property type="component" value="Unassembled WGS sequence"/>
</dbReference>
<evidence type="ECO:0000313" key="4">
    <source>
        <dbReference type="EMBL" id="CDK24744.1"/>
    </source>
</evidence>
<keyword evidence="2" id="KW-1133">Transmembrane helix</keyword>
<dbReference type="Gene3D" id="3.10.120.10">
    <property type="entry name" value="Cytochrome b5-like heme/steroid binding domain"/>
    <property type="match status" value="1"/>
</dbReference>
<keyword evidence="2" id="KW-0472">Membrane</keyword>
<feature type="transmembrane region" description="Helical" evidence="2">
    <location>
        <begin position="42"/>
        <end position="60"/>
    </location>
</feature>
<evidence type="ECO:0000256" key="1">
    <source>
        <dbReference type="ARBA" id="ARBA00038357"/>
    </source>
</evidence>
<proteinExistence type="inferred from homology"/>
<dbReference type="OrthoDB" id="547796at2759"/>
<reference evidence="4" key="1">
    <citation type="submission" date="2013-12" db="EMBL/GenBank/DDBJ databases">
        <authorList>
            <person name="Genoscope - CEA"/>
        </authorList>
    </citation>
    <scope>NUCLEOTIDE SEQUENCE</scope>
    <source>
        <strain evidence="4">CBS 1993</strain>
    </source>
</reference>
<dbReference type="HOGENOM" id="CLU_1759098_0_0_1"/>
<sequence>MHPLHFTNAEQIWCSHENGTTNRMLWKRGFRTQHSSVLITQIMNYLVLSLVIPLLIIFVFHRSNVKVVDPLQDSGADNGPVVQGEFTPRTLYKHNGFDTETIYIAVKGKVFDVSRARQFYGPSGPYSNFAGHDASRGLALNSFEMGTS</sequence>
<dbReference type="SUPFAM" id="SSF55856">
    <property type="entry name" value="Cytochrome b5-like heme/steroid binding domain"/>
    <property type="match status" value="1"/>
</dbReference>
<protein>
    <recommendedName>
        <fullName evidence="3">Cytochrome b5 heme-binding domain-containing protein</fullName>
    </recommendedName>
</protein>
<comment type="similarity">
    <text evidence="1">Belongs to the cytochrome b5 family. MAPR subfamily.</text>
</comment>
<keyword evidence="2" id="KW-0812">Transmembrane</keyword>